<dbReference type="EMBL" id="JACEGQ020000001">
    <property type="protein sequence ID" value="KAH8520587.1"/>
    <property type="molecule type" value="Genomic_DNA"/>
</dbReference>
<organism evidence="1 2">
    <name type="scientific">Populus deltoides</name>
    <name type="common">Eastern poplar</name>
    <name type="synonym">Eastern cottonwood</name>
    <dbReference type="NCBI Taxonomy" id="3696"/>
    <lineage>
        <taxon>Eukaryota</taxon>
        <taxon>Viridiplantae</taxon>
        <taxon>Streptophyta</taxon>
        <taxon>Embryophyta</taxon>
        <taxon>Tracheophyta</taxon>
        <taxon>Spermatophyta</taxon>
        <taxon>Magnoliopsida</taxon>
        <taxon>eudicotyledons</taxon>
        <taxon>Gunneridae</taxon>
        <taxon>Pentapetalae</taxon>
        <taxon>rosids</taxon>
        <taxon>fabids</taxon>
        <taxon>Malpighiales</taxon>
        <taxon>Salicaceae</taxon>
        <taxon>Saliceae</taxon>
        <taxon>Populus</taxon>
    </lineage>
</organism>
<proteinExistence type="predicted"/>
<evidence type="ECO:0000313" key="1">
    <source>
        <dbReference type="EMBL" id="KAH8520587.1"/>
    </source>
</evidence>
<dbReference type="AlphaFoldDB" id="A0A8T2ZT18"/>
<gene>
    <name evidence="1" type="ORF">H0E87_001870</name>
</gene>
<sequence length="170" mass="17935">MSGLLYSPEQQNCGWLNAKLALLQAITIPSGLLTAKLGSQTAFTSGAQLVERQPVERPCGVTKIGMLKPSTRLISVNSAMDAGGIAPAPLHSMTPEAQSAVAQTNFPEESVEHCVLAHKRPDHVAGTLSEDEAPVANVKPVEDIVGRPAAVRVPGQTVYGQLFLTKKVTD</sequence>
<keyword evidence="2" id="KW-1185">Reference proteome</keyword>
<reference evidence="1" key="1">
    <citation type="journal article" date="2021" name="J. Hered.">
        <title>Genome Assembly of Salicaceae Populus deltoides (Eastern Cottonwood) I-69 Based on Nanopore Sequencing and Hi-C Technologies.</title>
        <authorList>
            <person name="Bai S."/>
            <person name="Wu H."/>
            <person name="Zhang J."/>
            <person name="Pan Z."/>
            <person name="Zhao W."/>
            <person name="Li Z."/>
            <person name="Tong C."/>
        </authorList>
    </citation>
    <scope>NUCLEOTIDE SEQUENCE</scope>
    <source>
        <tissue evidence="1">Leaf</tissue>
    </source>
</reference>
<comment type="caution">
    <text evidence="1">The sequence shown here is derived from an EMBL/GenBank/DDBJ whole genome shotgun (WGS) entry which is preliminary data.</text>
</comment>
<dbReference type="Proteomes" id="UP000807159">
    <property type="component" value="Chromosome 1"/>
</dbReference>
<protein>
    <submittedName>
        <fullName evidence="1">Uncharacterized protein</fullName>
    </submittedName>
</protein>
<accession>A0A8T2ZT18</accession>
<name>A0A8T2ZT18_POPDE</name>
<evidence type="ECO:0000313" key="2">
    <source>
        <dbReference type="Proteomes" id="UP000807159"/>
    </source>
</evidence>